<evidence type="ECO:0000313" key="5">
    <source>
        <dbReference type="EMBL" id="KAF2120319.1"/>
    </source>
</evidence>
<dbReference type="GO" id="GO:0003677">
    <property type="term" value="F:DNA binding"/>
    <property type="evidence" value="ECO:0007669"/>
    <property type="project" value="InterPro"/>
</dbReference>
<dbReference type="CDD" id="cd12148">
    <property type="entry name" value="fungal_TF_MHR"/>
    <property type="match status" value="1"/>
</dbReference>
<dbReference type="CDD" id="cd00067">
    <property type="entry name" value="GAL4"/>
    <property type="match status" value="1"/>
</dbReference>
<dbReference type="InterPro" id="IPR007219">
    <property type="entry name" value="XnlR_reg_dom"/>
</dbReference>
<dbReference type="SMART" id="SM00066">
    <property type="entry name" value="GAL4"/>
    <property type="match status" value="1"/>
</dbReference>
<dbReference type="PANTHER" id="PTHR43374:SF1">
    <property type="entry name" value="FLAVIN PRENYLTRANSFERASE PAD1, MITOCHONDRIAL"/>
    <property type="match status" value="1"/>
</dbReference>
<evidence type="ECO:0000313" key="6">
    <source>
        <dbReference type="Proteomes" id="UP000799770"/>
    </source>
</evidence>
<dbReference type="Gene3D" id="4.10.240.10">
    <property type="entry name" value="Zn(2)-C6 fungal-type DNA-binding domain"/>
    <property type="match status" value="1"/>
</dbReference>
<organism evidence="5 6">
    <name type="scientific">Lophiotrema nucula</name>
    <dbReference type="NCBI Taxonomy" id="690887"/>
    <lineage>
        <taxon>Eukaryota</taxon>
        <taxon>Fungi</taxon>
        <taxon>Dikarya</taxon>
        <taxon>Ascomycota</taxon>
        <taxon>Pezizomycotina</taxon>
        <taxon>Dothideomycetes</taxon>
        <taxon>Pleosporomycetidae</taxon>
        <taxon>Pleosporales</taxon>
        <taxon>Lophiotremataceae</taxon>
        <taxon>Lophiotrema</taxon>
    </lineage>
</organism>
<evidence type="ECO:0000259" key="4">
    <source>
        <dbReference type="PROSITE" id="PS50048"/>
    </source>
</evidence>
<dbReference type="PROSITE" id="PS50048">
    <property type="entry name" value="ZN2_CY6_FUNGAL_2"/>
    <property type="match status" value="1"/>
</dbReference>
<dbReference type="PROSITE" id="PS00463">
    <property type="entry name" value="ZN2_CY6_FUNGAL_1"/>
    <property type="match status" value="1"/>
</dbReference>
<dbReference type="PANTHER" id="PTHR43374">
    <property type="entry name" value="FLAVIN PRENYLTRANSFERASE"/>
    <property type="match status" value="1"/>
</dbReference>
<sequence>MENTTLQPDFDPSSQPLDAEAIRRKRKAQGQRACEPCRQRKVRCSYETPCQTCLSRGHPELCVYEAPLKRVQIRVASNHAAAAAEETENSTPVGSELSDIHRKLGLLETAVLEIQQSIGQLTATMGRLATSDLRGQALDTAAGQLGTGAQLEGIYTNADMTGGTETVYLGARSVPAMAMELSKGRDNAGDVLRNIVLPMFGLDNETATYPFLDLWGLPHGSPVRIQQLCAILPKDADCLEYFRYYRDTAHVIFPAIIDIDHFESDLTSFLILRDSDDLGLVADEEGKQEVYGKNLHWLGLLFAALASGCQCSALSRKERQLTSQVYVCCAYECLRIVNYLSHSTPFDIQNLLILGNVISNSMNAGVAWSLLGLTIRLAQSLGLHQVAPASVAPEVRVQRGNIWWQIVWQDSLLSIIYDRAPPTTDVLTAQRNSLLEQNNLSYADSMRTLCILGLDILRSRANNSGATPQFMQLLEYRDKLRDIVDRSSSHLQNPRSCRSMRDRLEYWNLLLHRSFVTAELCRPVLSRAKSNDSIAETLKQTCIDSLTDTVEAWLGLQKITRFAVYSWAGLHRALSSSLLLGLLGEGATNPRVRRLLDEFIAIMVDIMSGLDLMDVGGPIARSVEALQRLRMFEERREQKQTMAGQQQGIEEDGWMQYSSSSSEGSTPFLLRGTEGTSPQSLVQSVLWGHGYTM</sequence>
<name>A0A6A5ZLR0_9PLEO</name>
<accession>A0A6A5ZLR0</accession>
<reference evidence="5" key="1">
    <citation type="journal article" date="2020" name="Stud. Mycol.">
        <title>101 Dothideomycetes genomes: a test case for predicting lifestyles and emergence of pathogens.</title>
        <authorList>
            <person name="Haridas S."/>
            <person name="Albert R."/>
            <person name="Binder M."/>
            <person name="Bloem J."/>
            <person name="Labutti K."/>
            <person name="Salamov A."/>
            <person name="Andreopoulos B."/>
            <person name="Baker S."/>
            <person name="Barry K."/>
            <person name="Bills G."/>
            <person name="Bluhm B."/>
            <person name="Cannon C."/>
            <person name="Castanera R."/>
            <person name="Culley D."/>
            <person name="Daum C."/>
            <person name="Ezra D."/>
            <person name="Gonzalez J."/>
            <person name="Henrissat B."/>
            <person name="Kuo A."/>
            <person name="Liang C."/>
            <person name="Lipzen A."/>
            <person name="Lutzoni F."/>
            <person name="Magnuson J."/>
            <person name="Mondo S."/>
            <person name="Nolan M."/>
            <person name="Ohm R."/>
            <person name="Pangilinan J."/>
            <person name="Park H.-J."/>
            <person name="Ramirez L."/>
            <person name="Alfaro M."/>
            <person name="Sun H."/>
            <person name="Tritt A."/>
            <person name="Yoshinaga Y."/>
            <person name="Zwiers L.-H."/>
            <person name="Turgeon B."/>
            <person name="Goodwin S."/>
            <person name="Spatafora J."/>
            <person name="Crous P."/>
            <person name="Grigoriev I."/>
        </authorList>
    </citation>
    <scope>NUCLEOTIDE SEQUENCE</scope>
    <source>
        <strain evidence="5">CBS 627.86</strain>
    </source>
</reference>
<dbReference type="SMART" id="SM00906">
    <property type="entry name" value="Fungal_trans"/>
    <property type="match status" value="1"/>
</dbReference>
<keyword evidence="2" id="KW-0539">Nucleus</keyword>
<dbReference type="InterPro" id="IPR001138">
    <property type="entry name" value="Zn2Cys6_DnaBD"/>
</dbReference>
<dbReference type="InterPro" id="IPR004507">
    <property type="entry name" value="UbiX-like"/>
</dbReference>
<keyword evidence="1" id="KW-0479">Metal-binding</keyword>
<dbReference type="AlphaFoldDB" id="A0A6A5ZLR0"/>
<dbReference type="Proteomes" id="UP000799770">
    <property type="component" value="Unassembled WGS sequence"/>
</dbReference>
<dbReference type="EMBL" id="ML977314">
    <property type="protein sequence ID" value="KAF2120319.1"/>
    <property type="molecule type" value="Genomic_DNA"/>
</dbReference>
<dbReference type="SUPFAM" id="SSF57701">
    <property type="entry name" value="Zn2/Cys6 DNA-binding domain"/>
    <property type="match status" value="1"/>
</dbReference>
<evidence type="ECO:0000256" key="2">
    <source>
        <dbReference type="ARBA" id="ARBA00023242"/>
    </source>
</evidence>
<feature type="region of interest" description="Disordered" evidence="3">
    <location>
        <begin position="654"/>
        <end position="675"/>
    </location>
</feature>
<keyword evidence="6" id="KW-1185">Reference proteome</keyword>
<dbReference type="InterPro" id="IPR036864">
    <property type="entry name" value="Zn2-C6_fun-type_DNA-bd_sf"/>
</dbReference>
<dbReference type="GO" id="GO:0000981">
    <property type="term" value="F:DNA-binding transcription factor activity, RNA polymerase II-specific"/>
    <property type="evidence" value="ECO:0007669"/>
    <property type="project" value="InterPro"/>
</dbReference>
<evidence type="ECO:0000256" key="1">
    <source>
        <dbReference type="ARBA" id="ARBA00022723"/>
    </source>
</evidence>
<dbReference type="OrthoDB" id="1747771at2759"/>
<dbReference type="GO" id="GO:0008270">
    <property type="term" value="F:zinc ion binding"/>
    <property type="evidence" value="ECO:0007669"/>
    <property type="project" value="InterPro"/>
</dbReference>
<gene>
    <name evidence="5" type="ORF">BDV96DRAFT_567048</name>
</gene>
<dbReference type="Pfam" id="PF00172">
    <property type="entry name" value="Zn_clus"/>
    <property type="match status" value="1"/>
</dbReference>
<feature type="compositionally biased region" description="Polar residues" evidence="3">
    <location>
        <begin position="656"/>
        <end position="665"/>
    </location>
</feature>
<dbReference type="Pfam" id="PF04082">
    <property type="entry name" value="Fungal_trans"/>
    <property type="match status" value="1"/>
</dbReference>
<dbReference type="GO" id="GO:0016831">
    <property type="term" value="F:carboxy-lyase activity"/>
    <property type="evidence" value="ECO:0007669"/>
    <property type="project" value="TreeGrafter"/>
</dbReference>
<protein>
    <recommendedName>
        <fullName evidence="4">Zn(2)-C6 fungal-type domain-containing protein</fullName>
    </recommendedName>
</protein>
<feature type="domain" description="Zn(2)-C6 fungal-type" evidence="4">
    <location>
        <begin position="33"/>
        <end position="64"/>
    </location>
</feature>
<dbReference type="GO" id="GO:0006351">
    <property type="term" value="P:DNA-templated transcription"/>
    <property type="evidence" value="ECO:0007669"/>
    <property type="project" value="InterPro"/>
</dbReference>
<proteinExistence type="predicted"/>
<evidence type="ECO:0000256" key="3">
    <source>
        <dbReference type="SAM" id="MobiDB-lite"/>
    </source>
</evidence>